<gene>
    <name evidence="1" type="ORF">C4D60_Mb04t10380</name>
</gene>
<name>A0A4V4H9N3_MUSBA</name>
<accession>A0A4V4H9N3</accession>
<evidence type="ECO:0000313" key="1">
    <source>
        <dbReference type="EMBL" id="THU72275.1"/>
    </source>
</evidence>
<dbReference type="AlphaFoldDB" id="A0A4V4H9N3"/>
<keyword evidence="2" id="KW-1185">Reference proteome</keyword>
<comment type="caution">
    <text evidence="1">The sequence shown here is derived from an EMBL/GenBank/DDBJ whole genome shotgun (WGS) entry which is preliminary data.</text>
</comment>
<evidence type="ECO:0000313" key="2">
    <source>
        <dbReference type="Proteomes" id="UP000317650"/>
    </source>
</evidence>
<sequence>MSNSRTHGINAGKQSLLNLKLHFSSWFYIILNAKELRTVEEWKQCDFEIPYMQDVPSVQKYHLELTRGLRASSFLSRNFCCEPYYLRARFIFPSSLIVAPSSDDFISGAAVKSTAQVQRH</sequence>
<proteinExistence type="predicted"/>
<reference evidence="1 2" key="1">
    <citation type="journal article" date="2019" name="Nat. Plants">
        <title>Genome sequencing of Musa balbisiana reveals subgenome evolution and function divergence in polyploid bananas.</title>
        <authorList>
            <person name="Yao X."/>
        </authorList>
    </citation>
    <scope>NUCLEOTIDE SEQUENCE [LARGE SCALE GENOMIC DNA]</scope>
    <source>
        <strain evidence="2">cv. DH-PKW</strain>
        <tissue evidence="1">Leaves</tissue>
    </source>
</reference>
<dbReference type="Proteomes" id="UP000317650">
    <property type="component" value="Chromosome 4"/>
</dbReference>
<organism evidence="1 2">
    <name type="scientific">Musa balbisiana</name>
    <name type="common">Banana</name>
    <dbReference type="NCBI Taxonomy" id="52838"/>
    <lineage>
        <taxon>Eukaryota</taxon>
        <taxon>Viridiplantae</taxon>
        <taxon>Streptophyta</taxon>
        <taxon>Embryophyta</taxon>
        <taxon>Tracheophyta</taxon>
        <taxon>Spermatophyta</taxon>
        <taxon>Magnoliopsida</taxon>
        <taxon>Liliopsida</taxon>
        <taxon>Zingiberales</taxon>
        <taxon>Musaceae</taxon>
        <taxon>Musa</taxon>
    </lineage>
</organism>
<dbReference type="EMBL" id="PYDT01000001">
    <property type="protein sequence ID" value="THU72275.1"/>
    <property type="molecule type" value="Genomic_DNA"/>
</dbReference>
<protein>
    <submittedName>
        <fullName evidence="1">Uncharacterized protein</fullName>
    </submittedName>
</protein>